<evidence type="ECO:0000313" key="6">
    <source>
        <dbReference type="EMBL" id="CAB3668942.1"/>
    </source>
</evidence>
<dbReference type="EMBL" id="CADIJZ010000006">
    <property type="protein sequence ID" value="CAB3668942.1"/>
    <property type="molecule type" value="Genomic_DNA"/>
</dbReference>
<evidence type="ECO:0000256" key="4">
    <source>
        <dbReference type="SAM" id="Phobius"/>
    </source>
</evidence>
<feature type="transmembrane region" description="Helical" evidence="4">
    <location>
        <begin position="78"/>
        <end position="98"/>
    </location>
</feature>
<keyword evidence="8" id="KW-1185">Reference proteome</keyword>
<dbReference type="AlphaFoldDB" id="A0A2N7WWR3"/>
<dbReference type="SUPFAM" id="SSF103473">
    <property type="entry name" value="MFS general substrate transporter"/>
    <property type="match status" value="1"/>
</dbReference>
<dbReference type="InterPro" id="IPR050327">
    <property type="entry name" value="Proton-linked_MCT"/>
</dbReference>
<dbReference type="GO" id="GO:0022857">
    <property type="term" value="F:transmembrane transporter activity"/>
    <property type="evidence" value="ECO:0007669"/>
    <property type="project" value="InterPro"/>
</dbReference>
<reference evidence="7 8" key="1">
    <citation type="submission" date="2018-01" db="EMBL/GenBank/DDBJ databases">
        <title>Whole genome analyses suggest that Burkholderia sensu lato contains two further novel genera in the rhizoxinica-symbiotica group Mycetohabitans gen. nov., and Trinickia gen. nov.: implications for the evolution of diazotrophy and nodulation in the Burkholderiaceae.</title>
        <authorList>
            <person name="Estrada-de los Santos P."/>
            <person name="Palmer M."/>
            <person name="Chavez-Ramirez B."/>
            <person name="Beukes C."/>
            <person name="Steenkamp E.T."/>
            <person name="Hirsch A.M."/>
            <person name="Manyaka P."/>
            <person name="Maluk M."/>
            <person name="Lafos M."/>
            <person name="Crook M."/>
            <person name="Gross E."/>
            <person name="Simon M.F."/>
            <person name="Bueno dos Reis Junior F."/>
            <person name="Poole P.S."/>
            <person name="Venter S.N."/>
            <person name="James E.K."/>
        </authorList>
    </citation>
    <scope>NUCLEOTIDE SEQUENCE [LARGE SCALE GENOMIC DNA]</scope>
    <source>
        <strain evidence="7 8">WSM 3937</strain>
    </source>
</reference>
<feature type="transmembrane region" description="Helical" evidence="4">
    <location>
        <begin position="46"/>
        <end position="66"/>
    </location>
</feature>
<protein>
    <submittedName>
        <fullName evidence="6">L-lactate transporter</fullName>
    </submittedName>
</protein>
<organism evidence="6 9">
    <name type="scientific">Paraburkholderia rhynchosiae</name>
    <dbReference type="NCBI Taxonomy" id="487049"/>
    <lineage>
        <taxon>Bacteria</taxon>
        <taxon>Pseudomonadati</taxon>
        <taxon>Pseudomonadota</taxon>
        <taxon>Betaproteobacteria</taxon>
        <taxon>Burkholderiales</taxon>
        <taxon>Burkholderiaceae</taxon>
        <taxon>Paraburkholderia</taxon>
    </lineage>
</organism>
<feature type="transmembrane region" description="Helical" evidence="4">
    <location>
        <begin position="5"/>
        <end position="26"/>
    </location>
</feature>
<dbReference type="Proteomes" id="UP000494205">
    <property type="component" value="Unassembled WGS sequence"/>
</dbReference>
<evidence type="ECO:0000256" key="1">
    <source>
        <dbReference type="ARBA" id="ARBA00022692"/>
    </source>
</evidence>
<accession>A0A2N7WWR3</accession>
<dbReference type="Pfam" id="PF07690">
    <property type="entry name" value="MFS_1"/>
    <property type="match status" value="1"/>
</dbReference>
<name>A0A2N7WWR3_9BURK</name>
<feature type="transmembrane region" description="Helical" evidence="4">
    <location>
        <begin position="291"/>
        <end position="311"/>
    </location>
</feature>
<dbReference type="PANTHER" id="PTHR11360:SF290">
    <property type="entry name" value="MONOCARBOXYLATE MFS PERMEASE"/>
    <property type="match status" value="1"/>
</dbReference>
<dbReference type="OrthoDB" id="3573349at2"/>
<feature type="transmembrane region" description="Helical" evidence="4">
    <location>
        <begin position="226"/>
        <end position="249"/>
    </location>
</feature>
<feature type="transmembrane region" description="Helical" evidence="4">
    <location>
        <begin position="350"/>
        <end position="373"/>
    </location>
</feature>
<dbReference type="Gene3D" id="1.20.1250.20">
    <property type="entry name" value="MFS general substrate transporter like domains"/>
    <property type="match status" value="2"/>
</dbReference>
<evidence type="ECO:0000259" key="5">
    <source>
        <dbReference type="PROSITE" id="PS50850"/>
    </source>
</evidence>
<keyword evidence="2 4" id="KW-1133">Transmembrane helix</keyword>
<evidence type="ECO:0000313" key="8">
    <source>
        <dbReference type="Proteomes" id="UP000235659"/>
    </source>
</evidence>
<evidence type="ECO:0000313" key="9">
    <source>
        <dbReference type="Proteomes" id="UP000494205"/>
    </source>
</evidence>
<keyword evidence="3 4" id="KW-0472">Membrane</keyword>
<evidence type="ECO:0000256" key="3">
    <source>
        <dbReference type="ARBA" id="ARBA00023136"/>
    </source>
</evidence>
<keyword evidence="1 4" id="KW-0812">Transmembrane</keyword>
<evidence type="ECO:0000256" key="2">
    <source>
        <dbReference type="ARBA" id="ARBA00022989"/>
    </source>
</evidence>
<dbReference type="RefSeq" id="WP_102630952.1">
    <property type="nucleotide sequence ID" value="NZ_CADIJZ010000006.1"/>
</dbReference>
<feature type="transmembrane region" description="Helical" evidence="4">
    <location>
        <begin position="379"/>
        <end position="398"/>
    </location>
</feature>
<feature type="transmembrane region" description="Helical" evidence="4">
    <location>
        <begin position="104"/>
        <end position="123"/>
    </location>
</feature>
<reference evidence="6 9" key="2">
    <citation type="submission" date="2020-04" db="EMBL/GenBank/DDBJ databases">
        <authorList>
            <person name="De Canck E."/>
        </authorList>
    </citation>
    <scope>NUCLEOTIDE SEQUENCE [LARGE SCALE GENOMIC DNA]</scope>
    <source>
        <strain evidence="6 9">LMG 27174</strain>
    </source>
</reference>
<feature type="transmembrane region" description="Helical" evidence="4">
    <location>
        <begin position="261"/>
        <end position="279"/>
    </location>
</feature>
<dbReference type="Proteomes" id="UP000235659">
    <property type="component" value="Unassembled WGS sequence"/>
</dbReference>
<dbReference type="PANTHER" id="PTHR11360">
    <property type="entry name" value="MONOCARBOXYLATE TRANSPORTER"/>
    <property type="match status" value="1"/>
</dbReference>
<feature type="transmembrane region" description="Helical" evidence="4">
    <location>
        <begin position="317"/>
        <end position="338"/>
    </location>
</feature>
<gene>
    <name evidence="7" type="ORF">C0Z16_04435</name>
    <name evidence="6" type="ORF">LMG27174_02045</name>
</gene>
<proteinExistence type="predicted"/>
<sequence length="417" mass="44057">MRKFFYGWVIAAASGLGIGCGVSVFIPSTLGLLVGPLGKEMGWTPQALFLCPLFAAIATVFIATPVGALIDKYGARRMIAFGFLAQAAITASFFFLGTDIAGLYARYALFAILGTATTAVAFTRLVSAWFDRDRGLALGIALAGTGVGGAIWSLLAQYFIVRHGWRGAFLWEGGVMLLVLCLILAVIRETPQSMGLNVDGSAASATQNALRQKTGMTLGEASRTRAYWFMVIAFLIVVSAVYAVMLHLVPMLRQRGVSGQTAAAIQASLWIAVVFGRVVTGWLMDRVFAPYVAAAFLVPSAVGMGLLASGATGGQAVLSAMMVGAAAGAEIDVVAYLCGRYFGLRHYGRIYGSLFAVAALGTAIGPALAAQLLPVVGGYPGVLWFEAALVALGFVLFLQFPRFDFQRHAEQMQTKTS</sequence>
<dbReference type="InterPro" id="IPR036259">
    <property type="entry name" value="MFS_trans_sf"/>
</dbReference>
<dbReference type="InterPro" id="IPR020846">
    <property type="entry name" value="MFS_dom"/>
</dbReference>
<feature type="transmembrane region" description="Helical" evidence="4">
    <location>
        <begin position="135"/>
        <end position="156"/>
    </location>
</feature>
<feature type="transmembrane region" description="Helical" evidence="4">
    <location>
        <begin position="168"/>
        <end position="187"/>
    </location>
</feature>
<dbReference type="EMBL" id="PNXY01000002">
    <property type="protein sequence ID" value="PMS33781.1"/>
    <property type="molecule type" value="Genomic_DNA"/>
</dbReference>
<dbReference type="InterPro" id="IPR011701">
    <property type="entry name" value="MFS"/>
</dbReference>
<dbReference type="PROSITE" id="PS51257">
    <property type="entry name" value="PROKAR_LIPOPROTEIN"/>
    <property type="match status" value="1"/>
</dbReference>
<evidence type="ECO:0000313" key="7">
    <source>
        <dbReference type="EMBL" id="PMS33781.1"/>
    </source>
</evidence>
<feature type="domain" description="Major facilitator superfamily (MFS) profile" evidence="5">
    <location>
        <begin position="7"/>
        <end position="405"/>
    </location>
</feature>
<dbReference type="PROSITE" id="PS50850">
    <property type="entry name" value="MFS"/>
    <property type="match status" value="1"/>
</dbReference>